<feature type="transmembrane region" description="Helical" evidence="5">
    <location>
        <begin position="80"/>
        <end position="102"/>
    </location>
</feature>
<feature type="transmembrane region" description="Helical" evidence="5">
    <location>
        <begin position="222"/>
        <end position="244"/>
    </location>
</feature>
<dbReference type="AlphaFoldDB" id="A0A7E4VCW7"/>
<comment type="subcellular location">
    <subcellularLocation>
        <location evidence="1">Membrane</location>
        <topology evidence="1">Multi-pass membrane protein</topology>
    </subcellularLocation>
</comment>
<sequence length="321" mass="36667">MEATCENNAAISAYFWIHIVSLIDITFTLLSIIFGVIIAVSLCVFFTLWSVCMLGVQLFHQYQWRFGGPCAAVLIRWQCLAIRAPTLVAVIGFSFNHLLFCIDRALATFRPLQYEKLHSIHGILGVAFVWLIALGTSYWTFYDNDMTRVYPYCIVTAQASGPRLQMIYLCQIGFNLCVLLGDAALKKLGNRRAKIRDQNISPGRYALGEQIQLRENQITTAWLFPFAILHTTVFLSFLIVTSIYRTLHTDPTMTPQHITTLEGLHSLVCIYVFCAYLINLRVYVRLYKEREIKVASTKIDNNADVYFQMFSKQISNVTKIV</sequence>
<keyword evidence="2 5" id="KW-0812">Transmembrane</keyword>
<evidence type="ECO:0000256" key="4">
    <source>
        <dbReference type="ARBA" id="ARBA00023136"/>
    </source>
</evidence>
<evidence type="ECO:0000313" key="8">
    <source>
        <dbReference type="WBParaSite" id="Pan_g19330.t1"/>
    </source>
</evidence>
<evidence type="ECO:0000256" key="2">
    <source>
        <dbReference type="ARBA" id="ARBA00022692"/>
    </source>
</evidence>
<dbReference type="InterPro" id="IPR051080">
    <property type="entry name" value="Nematode_rcpt-like_serp_alpha"/>
</dbReference>
<dbReference type="Pfam" id="PF10292">
    <property type="entry name" value="7TM_GPCR_Srab"/>
    <property type="match status" value="1"/>
</dbReference>
<protein>
    <submittedName>
        <fullName evidence="8">G_PROTEIN_RECEP_F1_2 domain-containing protein</fullName>
    </submittedName>
</protein>
<feature type="transmembrane region" description="Helical" evidence="5">
    <location>
        <begin position="123"/>
        <end position="142"/>
    </location>
</feature>
<keyword evidence="4 5" id="KW-0472">Membrane</keyword>
<dbReference type="InterPro" id="IPR017452">
    <property type="entry name" value="GPCR_Rhodpsn_7TM"/>
</dbReference>
<evidence type="ECO:0000256" key="1">
    <source>
        <dbReference type="ARBA" id="ARBA00004141"/>
    </source>
</evidence>
<evidence type="ECO:0000256" key="3">
    <source>
        <dbReference type="ARBA" id="ARBA00022989"/>
    </source>
</evidence>
<dbReference type="Proteomes" id="UP000492821">
    <property type="component" value="Unassembled WGS sequence"/>
</dbReference>
<feature type="transmembrane region" description="Helical" evidence="5">
    <location>
        <begin position="264"/>
        <end position="284"/>
    </location>
</feature>
<dbReference type="GO" id="GO:0004984">
    <property type="term" value="F:olfactory receptor activity"/>
    <property type="evidence" value="ECO:0007669"/>
    <property type="project" value="TreeGrafter"/>
</dbReference>
<proteinExistence type="predicted"/>
<dbReference type="PANTHER" id="PTHR31357">
    <property type="entry name" value="SERPENTINE RECEPTOR CLASS ALPHA-10"/>
    <property type="match status" value="1"/>
</dbReference>
<feature type="transmembrane region" description="Helical" evidence="5">
    <location>
        <begin position="37"/>
        <end position="60"/>
    </location>
</feature>
<keyword evidence="3 5" id="KW-1133">Transmembrane helix</keyword>
<feature type="transmembrane region" description="Helical" evidence="5">
    <location>
        <begin position="12"/>
        <end position="30"/>
    </location>
</feature>
<dbReference type="PROSITE" id="PS50262">
    <property type="entry name" value="G_PROTEIN_RECEP_F1_2"/>
    <property type="match status" value="1"/>
</dbReference>
<evidence type="ECO:0000313" key="7">
    <source>
        <dbReference type="Proteomes" id="UP000492821"/>
    </source>
</evidence>
<reference evidence="8" key="2">
    <citation type="submission" date="2020-10" db="UniProtKB">
        <authorList>
            <consortium name="WormBaseParasite"/>
        </authorList>
    </citation>
    <scope>IDENTIFICATION</scope>
</reference>
<dbReference type="PANTHER" id="PTHR31357:SF18">
    <property type="entry name" value="SERPENTINE RECEPTOR, CLASS T"/>
    <property type="match status" value="1"/>
</dbReference>
<name>A0A7E4VCW7_PANRE</name>
<organism evidence="7 8">
    <name type="scientific">Panagrellus redivivus</name>
    <name type="common">Microworm</name>
    <dbReference type="NCBI Taxonomy" id="6233"/>
    <lineage>
        <taxon>Eukaryota</taxon>
        <taxon>Metazoa</taxon>
        <taxon>Ecdysozoa</taxon>
        <taxon>Nematoda</taxon>
        <taxon>Chromadorea</taxon>
        <taxon>Rhabditida</taxon>
        <taxon>Tylenchina</taxon>
        <taxon>Panagrolaimomorpha</taxon>
        <taxon>Panagrolaimoidea</taxon>
        <taxon>Panagrolaimidae</taxon>
        <taxon>Panagrellus</taxon>
    </lineage>
</organism>
<feature type="domain" description="G-protein coupled receptors family 1 profile" evidence="6">
    <location>
        <begin position="1"/>
        <end position="321"/>
    </location>
</feature>
<reference evidence="7" key="1">
    <citation type="journal article" date="2013" name="Genetics">
        <title>The draft genome and transcriptome of Panagrellus redivivus are shaped by the harsh demands of a free-living lifestyle.</title>
        <authorList>
            <person name="Srinivasan J."/>
            <person name="Dillman A.R."/>
            <person name="Macchietto M.G."/>
            <person name="Heikkinen L."/>
            <person name="Lakso M."/>
            <person name="Fracchia K.M."/>
            <person name="Antoshechkin I."/>
            <person name="Mortazavi A."/>
            <person name="Wong G."/>
            <person name="Sternberg P.W."/>
        </authorList>
    </citation>
    <scope>NUCLEOTIDE SEQUENCE [LARGE SCALE GENOMIC DNA]</scope>
    <source>
        <strain evidence="7">MT8872</strain>
    </source>
</reference>
<accession>A0A7E4VCW7</accession>
<dbReference type="WBParaSite" id="Pan_g19330.t1">
    <property type="protein sequence ID" value="Pan_g19330.t1"/>
    <property type="gene ID" value="Pan_g19330"/>
</dbReference>
<dbReference type="InterPro" id="IPR019408">
    <property type="entry name" value="7TM_GPCR_serpentine_rcpt_Srab"/>
</dbReference>
<dbReference type="GO" id="GO:0016020">
    <property type="term" value="C:membrane"/>
    <property type="evidence" value="ECO:0007669"/>
    <property type="project" value="UniProtKB-SubCell"/>
</dbReference>
<keyword evidence="7" id="KW-1185">Reference proteome</keyword>
<evidence type="ECO:0000256" key="5">
    <source>
        <dbReference type="SAM" id="Phobius"/>
    </source>
</evidence>
<evidence type="ECO:0000259" key="6">
    <source>
        <dbReference type="PROSITE" id="PS50262"/>
    </source>
</evidence>